<organism evidence="2">
    <name type="scientific">uncultured Acetobacteraceae bacterium</name>
    <dbReference type="NCBI Taxonomy" id="169975"/>
    <lineage>
        <taxon>Bacteria</taxon>
        <taxon>Pseudomonadati</taxon>
        <taxon>Pseudomonadota</taxon>
        <taxon>Alphaproteobacteria</taxon>
        <taxon>Acetobacterales</taxon>
        <taxon>Acetobacteraceae</taxon>
        <taxon>environmental samples</taxon>
    </lineage>
</organism>
<feature type="non-terminal residue" evidence="2">
    <location>
        <position position="56"/>
    </location>
</feature>
<accession>A0A6J4JAZ1</accession>
<evidence type="ECO:0000313" key="2">
    <source>
        <dbReference type="EMBL" id="CAA9273342.1"/>
    </source>
</evidence>
<dbReference type="AlphaFoldDB" id="A0A6J4JAZ1"/>
<feature type="non-terminal residue" evidence="2">
    <location>
        <position position="1"/>
    </location>
</feature>
<protein>
    <submittedName>
        <fullName evidence="2">Uncharacterized protein</fullName>
    </submittedName>
</protein>
<feature type="region of interest" description="Disordered" evidence="1">
    <location>
        <begin position="1"/>
        <end position="56"/>
    </location>
</feature>
<dbReference type="EMBL" id="CADCTL010000236">
    <property type="protein sequence ID" value="CAA9273342.1"/>
    <property type="molecule type" value="Genomic_DNA"/>
</dbReference>
<reference evidence="2" key="1">
    <citation type="submission" date="2020-02" db="EMBL/GenBank/DDBJ databases">
        <authorList>
            <person name="Meier V. D."/>
        </authorList>
    </citation>
    <scope>NUCLEOTIDE SEQUENCE</scope>
    <source>
        <strain evidence="2">AVDCRST_MAG04</strain>
    </source>
</reference>
<feature type="compositionally biased region" description="Low complexity" evidence="1">
    <location>
        <begin position="37"/>
        <end position="46"/>
    </location>
</feature>
<proteinExistence type="predicted"/>
<evidence type="ECO:0000256" key="1">
    <source>
        <dbReference type="SAM" id="MobiDB-lite"/>
    </source>
</evidence>
<sequence>AAGPAGAVHHRLRGPFGAGRDRRRPHRAETVPRKRAGAQGFLLLGRGARGRGRSEL</sequence>
<name>A0A6J4JAZ1_9PROT</name>
<gene>
    <name evidence="2" type="ORF">AVDCRST_MAG04-3229</name>
</gene>